<dbReference type="NCBIfam" id="TIGR00049">
    <property type="entry name" value="iron-sulfur cluster assembly accessory protein"/>
    <property type="match status" value="1"/>
</dbReference>
<dbReference type="PANTHER" id="PTHR43011">
    <property type="entry name" value="IRON-SULFUR CLUSTER ASSEMBLY 2 HOMOLOG, MITOCHONDRIAL"/>
    <property type="match status" value="1"/>
</dbReference>
<dbReference type="InterPro" id="IPR000361">
    <property type="entry name" value="ATAP_core_dom"/>
</dbReference>
<feature type="domain" description="Core" evidence="2">
    <location>
        <begin position="2"/>
        <end position="71"/>
    </location>
</feature>
<evidence type="ECO:0000259" key="2">
    <source>
        <dbReference type="Pfam" id="PF01521"/>
    </source>
</evidence>
<dbReference type="SUPFAM" id="SSF89360">
    <property type="entry name" value="HesB-like domain"/>
    <property type="match status" value="1"/>
</dbReference>
<dbReference type="InterPro" id="IPR035903">
    <property type="entry name" value="HesB-like_dom_sf"/>
</dbReference>
<gene>
    <name evidence="3" type="primary">OJ1118_F01.13</name>
</gene>
<dbReference type="Gene3D" id="2.60.300.12">
    <property type="entry name" value="HesB-like domain"/>
    <property type="match status" value="1"/>
</dbReference>
<dbReference type="GO" id="GO:0016226">
    <property type="term" value="P:iron-sulfur cluster assembly"/>
    <property type="evidence" value="ECO:0007669"/>
    <property type="project" value="InterPro"/>
</dbReference>
<accession>Q6YVR2</accession>
<dbReference type="InterPro" id="IPR016092">
    <property type="entry name" value="ATAP"/>
</dbReference>
<protein>
    <recommendedName>
        <fullName evidence="2">Core domain-containing protein</fullName>
    </recommendedName>
</protein>
<dbReference type="Proteomes" id="UP000000763">
    <property type="component" value="Chromosome 8"/>
</dbReference>
<organism evidence="3 4">
    <name type="scientific">Oryza sativa subsp. japonica</name>
    <name type="common">Rice</name>
    <dbReference type="NCBI Taxonomy" id="39947"/>
    <lineage>
        <taxon>Eukaryota</taxon>
        <taxon>Viridiplantae</taxon>
        <taxon>Streptophyta</taxon>
        <taxon>Embryophyta</taxon>
        <taxon>Tracheophyta</taxon>
        <taxon>Spermatophyta</taxon>
        <taxon>Magnoliopsida</taxon>
        <taxon>Liliopsida</taxon>
        <taxon>Poales</taxon>
        <taxon>Poaceae</taxon>
        <taxon>BOP clade</taxon>
        <taxon>Oryzoideae</taxon>
        <taxon>Oryzeae</taxon>
        <taxon>Oryzinae</taxon>
        <taxon>Oryza</taxon>
        <taxon>Oryza sativa</taxon>
    </lineage>
</organism>
<evidence type="ECO:0000313" key="4">
    <source>
        <dbReference type="Proteomes" id="UP000000763"/>
    </source>
</evidence>
<proteinExistence type="inferred from homology"/>
<dbReference type="PANTHER" id="PTHR43011:SF1">
    <property type="entry name" value="IRON-SULFUR CLUSTER ASSEMBLY 2 HOMOLOG, MITOCHONDRIAL"/>
    <property type="match status" value="1"/>
</dbReference>
<dbReference type="EMBL" id="AP005817">
    <property type="protein sequence ID" value="BAD03865.1"/>
    <property type="molecule type" value="Genomic_DNA"/>
</dbReference>
<reference evidence="4" key="2">
    <citation type="journal article" date="2008" name="Nucleic Acids Res.">
        <title>The rice annotation project database (RAP-DB): 2008 update.</title>
        <authorList>
            <consortium name="The rice annotation project (RAP)"/>
        </authorList>
    </citation>
    <scope>GENOME REANNOTATION</scope>
    <source>
        <strain evidence="4">cv. Nipponbare</strain>
    </source>
</reference>
<dbReference type="AlphaFoldDB" id="Q6YVR2"/>
<dbReference type="Pfam" id="PF01521">
    <property type="entry name" value="Fe-S_biosyn"/>
    <property type="match status" value="1"/>
</dbReference>
<reference evidence="4" key="1">
    <citation type="journal article" date="2005" name="Nature">
        <title>The map-based sequence of the rice genome.</title>
        <authorList>
            <consortium name="International rice genome sequencing project (IRGSP)"/>
            <person name="Matsumoto T."/>
            <person name="Wu J."/>
            <person name="Kanamori H."/>
            <person name="Katayose Y."/>
            <person name="Fujisawa M."/>
            <person name="Namiki N."/>
            <person name="Mizuno H."/>
            <person name="Yamamoto K."/>
            <person name="Antonio B.A."/>
            <person name="Baba T."/>
            <person name="Sakata K."/>
            <person name="Nagamura Y."/>
            <person name="Aoki H."/>
            <person name="Arikawa K."/>
            <person name="Arita K."/>
            <person name="Bito T."/>
            <person name="Chiden Y."/>
            <person name="Fujitsuka N."/>
            <person name="Fukunaka R."/>
            <person name="Hamada M."/>
            <person name="Harada C."/>
            <person name="Hayashi A."/>
            <person name="Hijishita S."/>
            <person name="Honda M."/>
            <person name="Hosokawa S."/>
            <person name="Ichikawa Y."/>
            <person name="Idonuma A."/>
            <person name="Iijima M."/>
            <person name="Ikeda M."/>
            <person name="Ikeno M."/>
            <person name="Ito K."/>
            <person name="Ito S."/>
            <person name="Ito T."/>
            <person name="Ito Y."/>
            <person name="Ito Y."/>
            <person name="Iwabuchi A."/>
            <person name="Kamiya K."/>
            <person name="Karasawa W."/>
            <person name="Kurita K."/>
            <person name="Katagiri S."/>
            <person name="Kikuta A."/>
            <person name="Kobayashi H."/>
            <person name="Kobayashi N."/>
            <person name="Machita K."/>
            <person name="Maehara T."/>
            <person name="Masukawa M."/>
            <person name="Mizubayashi T."/>
            <person name="Mukai Y."/>
            <person name="Nagasaki H."/>
            <person name="Nagata Y."/>
            <person name="Naito S."/>
            <person name="Nakashima M."/>
            <person name="Nakama Y."/>
            <person name="Nakamichi Y."/>
            <person name="Nakamura M."/>
            <person name="Meguro A."/>
            <person name="Negishi M."/>
            <person name="Ohta I."/>
            <person name="Ohta T."/>
            <person name="Okamoto M."/>
            <person name="Ono N."/>
            <person name="Saji S."/>
            <person name="Sakaguchi M."/>
            <person name="Sakai K."/>
            <person name="Shibata M."/>
            <person name="Shimokawa T."/>
            <person name="Song J."/>
            <person name="Takazaki Y."/>
            <person name="Terasawa K."/>
            <person name="Tsugane M."/>
            <person name="Tsuji K."/>
            <person name="Ueda S."/>
            <person name="Waki K."/>
            <person name="Yamagata H."/>
            <person name="Yamamoto M."/>
            <person name="Yamamoto S."/>
            <person name="Yamane H."/>
            <person name="Yoshiki S."/>
            <person name="Yoshihara R."/>
            <person name="Yukawa K."/>
            <person name="Zhong H."/>
            <person name="Yano M."/>
            <person name="Yuan Q."/>
            <person name="Ouyang S."/>
            <person name="Liu J."/>
            <person name="Jones K.M."/>
            <person name="Gansberger K."/>
            <person name="Moffat K."/>
            <person name="Hill J."/>
            <person name="Bera J."/>
            <person name="Fadrosh D."/>
            <person name="Jin S."/>
            <person name="Johri S."/>
            <person name="Kim M."/>
            <person name="Overton L."/>
            <person name="Reardon M."/>
            <person name="Tsitrin T."/>
            <person name="Vuong H."/>
            <person name="Weaver B."/>
            <person name="Ciecko A."/>
            <person name="Tallon L."/>
            <person name="Jackson J."/>
            <person name="Pai G."/>
            <person name="Aken S.V."/>
            <person name="Utterback T."/>
            <person name="Reidmuller S."/>
            <person name="Feldblyum T."/>
            <person name="Hsiao J."/>
            <person name="Zismann V."/>
            <person name="Iobst S."/>
            <person name="de Vazeille A.R."/>
            <person name="Buell C.R."/>
            <person name="Ying K."/>
            <person name="Li Y."/>
            <person name="Lu T."/>
            <person name="Huang Y."/>
            <person name="Zhao Q."/>
            <person name="Feng Q."/>
            <person name="Zhang L."/>
            <person name="Zhu J."/>
            <person name="Weng Q."/>
            <person name="Mu J."/>
            <person name="Lu Y."/>
            <person name="Fan D."/>
            <person name="Liu Y."/>
            <person name="Guan J."/>
            <person name="Zhang Y."/>
            <person name="Yu S."/>
            <person name="Liu X."/>
            <person name="Zhang Y."/>
            <person name="Hong G."/>
            <person name="Han B."/>
            <person name="Choisne N."/>
            <person name="Demange N."/>
            <person name="Orjeda G."/>
            <person name="Samain S."/>
            <person name="Cattolico L."/>
            <person name="Pelletier E."/>
            <person name="Couloux A."/>
            <person name="Segurens B."/>
            <person name="Wincker P."/>
            <person name="D'Hont A."/>
            <person name="Scarpelli C."/>
            <person name="Weissenbach J."/>
            <person name="Salanoubat M."/>
            <person name="Quetier F."/>
            <person name="Yu Y."/>
            <person name="Kim H.R."/>
            <person name="Rambo T."/>
            <person name="Currie J."/>
            <person name="Collura K."/>
            <person name="Luo M."/>
            <person name="Yang T."/>
            <person name="Ammiraju J.S.S."/>
            <person name="Engler F."/>
            <person name="Soderlund C."/>
            <person name="Wing R.A."/>
            <person name="Palmer L.E."/>
            <person name="de la Bastide M."/>
            <person name="Spiegel L."/>
            <person name="Nascimento L."/>
            <person name="Zutavern T."/>
            <person name="O'Shaughnessy A."/>
            <person name="Dike S."/>
            <person name="Dedhia N."/>
            <person name="Preston R."/>
            <person name="Balija V."/>
            <person name="McCombie W.R."/>
            <person name="Chow T."/>
            <person name="Chen H."/>
            <person name="Chung M."/>
            <person name="Chen C."/>
            <person name="Shaw J."/>
            <person name="Wu H."/>
            <person name="Hsiao K."/>
            <person name="Chao Y."/>
            <person name="Chu M."/>
            <person name="Cheng C."/>
            <person name="Hour A."/>
            <person name="Lee P."/>
            <person name="Lin S."/>
            <person name="Lin Y."/>
            <person name="Liou J."/>
            <person name="Liu S."/>
            <person name="Hsing Y."/>
            <person name="Raghuvanshi S."/>
            <person name="Mohanty A."/>
            <person name="Bharti A.K."/>
            <person name="Gaur A."/>
            <person name="Gupta V."/>
            <person name="Kumar D."/>
            <person name="Ravi V."/>
            <person name="Vij S."/>
            <person name="Kapur A."/>
            <person name="Khurana P."/>
            <person name="Khurana P."/>
            <person name="Khurana J.P."/>
            <person name="Tyagi A.K."/>
            <person name="Gaikwad K."/>
            <person name="Singh A."/>
            <person name="Dalal V."/>
            <person name="Srivastava S."/>
            <person name="Dixit A."/>
            <person name="Pal A.K."/>
            <person name="Ghazi I.A."/>
            <person name="Yadav M."/>
            <person name="Pandit A."/>
            <person name="Bhargava A."/>
            <person name="Sureshbabu K."/>
            <person name="Batra K."/>
            <person name="Sharma T.R."/>
            <person name="Mohapatra T."/>
            <person name="Singh N.K."/>
            <person name="Messing J."/>
            <person name="Nelson A.B."/>
            <person name="Fuks G."/>
            <person name="Kavchok S."/>
            <person name="Keizer G."/>
            <person name="Linton E."/>
            <person name="Llaca V."/>
            <person name="Song R."/>
            <person name="Tanyolac B."/>
            <person name="Young S."/>
            <person name="Ho-Il K."/>
            <person name="Hahn J.H."/>
            <person name="Sangsakoo G."/>
            <person name="Vanavichit A."/>
            <person name="de Mattos Luiz.A.T."/>
            <person name="Zimmer P.D."/>
            <person name="Malone G."/>
            <person name="Dellagostin O."/>
            <person name="de Oliveira A.C."/>
            <person name="Bevan M."/>
            <person name="Bancroft I."/>
            <person name="Minx P."/>
            <person name="Cordum H."/>
            <person name="Wilson R."/>
            <person name="Cheng Z."/>
            <person name="Jin W."/>
            <person name="Jiang J."/>
            <person name="Leong S.A."/>
            <person name="Iwama H."/>
            <person name="Gojobori T."/>
            <person name="Itoh T."/>
            <person name="Niimura Y."/>
            <person name="Fujii Y."/>
            <person name="Habara T."/>
            <person name="Sakai H."/>
            <person name="Sato Y."/>
            <person name="Wilson G."/>
            <person name="Kumar K."/>
            <person name="McCouch S."/>
            <person name="Juretic N."/>
            <person name="Hoen D."/>
            <person name="Wright S."/>
            <person name="Bruskiewich R."/>
            <person name="Bureau T."/>
            <person name="Miyao A."/>
            <person name="Hirochika H."/>
            <person name="Nishikawa T."/>
            <person name="Kadowaki K."/>
            <person name="Sugiura M."/>
            <person name="Burr B."/>
            <person name="Sasaki T."/>
        </authorList>
    </citation>
    <scope>NUCLEOTIDE SEQUENCE [LARGE SCALE GENOMIC DNA]</scope>
    <source>
        <strain evidence="4">cv. Nipponbare</strain>
    </source>
</reference>
<sequence length="88" mass="9940">MLRLSVEAGGCSGLQYSFSLDVKKNSDDRYANFPDWIFEKDGVKLVVDDVSYDFVKGATVDYEEELIHSTFVGLLVDWGHLGVRDTLF</sequence>
<comment type="similarity">
    <text evidence="1">Belongs to the HesB/IscA family.</text>
</comment>
<evidence type="ECO:0000313" key="3">
    <source>
        <dbReference type="EMBL" id="BAD03865.1"/>
    </source>
</evidence>
<evidence type="ECO:0000256" key="1">
    <source>
        <dbReference type="ARBA" id="ARBA00006718"/>
    </source>
</evidence>
<name>Q6YVR2_ORYSJ</name>
<dbReference type="GO" id="GO:0051536">
    <property type="term" value="F:iron-sulfur cluster binding"/>
    <property type="evidence" value="ECO:0007669"/>
    <property type="project" value="InterPro"/>
</dbReference>